<organism evidence="14">
    <name type="scientific">Araucaria cunninghamii</name>
    <name type="common">Hoop pine</name>
    <name type="synonym">Moreton Bay pine</name>
    <dbReference type="NCBI Taxonomy" id="56994"/>
    <lineage>
        <taxon>Eukaryota</taxon>
        <taxon>Viridiplantae</taxon>
        <taxon>Streptophyta</taxon>
        <taxon>Embryophyta</taxon>
        <taxon>Tracheophyta</taxon>
        <taxon>Spermatophyta</taxon>
        <taxon>Pinopsida</taxon>
        <taxon>Pinidae</taxon>
        <taxon>Conifers II</taxon>
        <taxon>Araucariales</taxon>
        <taxon>Araucariaceae</taxon>
        <taxon>Araucaria</taxon>
    </lineage>
</organism>
<evidence type="ECO:0000256" key="8">
    <source>
        <dbReference type="PIRSR" id="PIRSR600269-51"/>
    </source>
</evidence>
<keyword evidence="3 7" id="KW-0801">TPQ</keyword>
<dbReference type="GO" id="GO:0005507">
    <property type="term" value="F:copper ion binding"/>
    <property type="evidence" value="ECO:0007669"/>
    <property type="project" value="InterPro"/>
</dbReference>
<dbReference type="PANTHER" id="PTHR10638:SF71">
    <property type="entry name" value="AMINE OXIDASE"/>
    <property type="match status" value="1"/>
</dbReference>
<evidence type="ECO:0000259" key="13">
    <source>
        <dbReference type="Pfam" id="PF02728"/>
    </source>
</evidence>
<dbReference type="SUPFAM" id="SSF49998">
    <property type="entry name" value="Amine oxidase catalytic domain"/>
    <property type="match status" value="1"/>
</dbReference>
<feature type="active site" description="Schiff-base intermediate with substrate; via topaquinone" evidence="7">
    <location>
        <position position="419"/>
    </location>
</feature>
<evidence type="ECO:0000256" key="1">
    <source>
        <dbReference type="ARBA" id="ARBA00007983"/>
    </source>
</evidence>
<evidence type="ECO:0000256" key="9">
    <source>
        <dbReference type="RuleBase" id="RU000672"/>
    </source>
</evidence>
<dbReference type="InterPro" id="IPR016182">
    <property type="entry name" value="Cu_amine_oxidase_N-reg"/>
</dbReference>
<keyword evidence="6" id="KW-1015">Disulfide bond</keyword>
<evidence type="ECO:0000256" key="4">
    <source>
        <dbReference type="ARBA" id="ARBA00023002"/>
    </source>
</evidence>
<name>A0A0D6QWY4_ARACU</name>
<dbReference type="GO" id="GO:0008131">
    <property type="term" value="F:primary methylamine oxidase activity"/>
    <property type="evidence" value="ECO:0007669"/>
    <property type="project" value="InterPro"/>
</dbReference>
<dbReference type="FunFam" id="2.70.98.20:FF:000004">
    <property type="entry name" value="Amine oxidase"/>
    <property type="match status" value="1"/>
</dbReference>
<comment type="cofactor">
    <cofactor evidence="9">
        <name>Cu cation</name>
        <dbReference type="ChEBI" id="CHEBI:23378"/>
    </cofactor>
    <text evidence="9">Contains 1 topaquinone per subunit.</text>
</comment>
<dbReference type="PROSITE" id="PS01165">
    <property type="entry name" value="COPPER_AMINE_OXID_2"/>
    <property type="match status" value="1"/>
</dbReference>
<dbReference type="Pfam" id="PF02727">
    <property type="entry name" value="Cu_amine_oxidN2"/>
    <property type="match status" value="1"/>
</dbReference>
<accession>A0A0D6QWY4</accession>
<dbReference type="PANTHER" id="PTHR10638">
    <property type="entry name" value="COPPER AMINE OXIDASE"/>
    <property type="match status" value="1"/>
</dbReference>
<keyword evidence="4 9" id="KW-0560">Oxidoreductase</keyword>
<comment type="similarity">
    <text evidence="1 9">Belongs to the copper/topaquinone oxidase family.</text>
</comment>
<evidence type="ECO:0000256" key="10">
    <source>
        <dbReference type="SAM" id="MobiDB-lite"/>
    </source>
</evidence>
<dbReference type="Gene3D" id="3.10.450.40">
    <property type="match status" value="2"/>
</dbReference>
<dbReference type="GO" id="GO:0048038">
    <property type="term" value="F:quinone binding"/>
    <property type="evidence" value="ECO:0007669"/>
    <property type="project" value="InterPro"/>
</dbReference>
<evidence type="ECO:0000259" key="12">
    <source>
        <dbReference type="Pfam" id="PF02727"/>
    </source>
</evidence>
<keyword evidence="5 9" id="KW-0186">Copper</keyword>
<dbReference type="Pfam" id="PF02728">
    <property type="entry name" value="Cu_amine_oxidN3"/>
    <property type="match status" value="1"/>
</dbReference>
<feature type="active site" description="Proton acceptor" evidence="7">
    <location>
        <position position="331"/>
    </location>
</feature>
<evidence type="ECO:0000256" key="3">
    <source>
        <dbReference type="ARBA" id="ARBA00022772"/>
    </source>
</evidence>
<dbReference type="InterPro" id="IPR049947">
    <property type="entry name" value="Cu_Am_Ox_Cu-bd"/>
</dbReference>
<reference evidence="14" key="1">
    <citation type="submission" date="2015-03" db="EMBL/GenBank/DDBJ databases">
        <title>A transcriptome of Araucaria cunninghamii, an australian fine timber species.</title>
        <authorList>
            <person name="Jing Yi C.J.Y."/>
            <person name="Yin San L.Y.S."/>
            <person name="Abdul Karim S.S."/>
            <person name="Wan Azmi N.N."/>
            <person name="Hercus R.R."/>
            <person name="Croft L.L."/>
        </authorList>
    </citation>
    <scope>NUCLEOTIDE SEQUENCE</scope>
    <source>
        <strain evidence="14">MI0301</strain>
        <tissue evidence="14">Leaf</tissue>
    </source>
</reference>
<feature type="domain" description="Copper amine oxidase N2-terminal" evidence="12">
    <location>
        <begin position="39"/>
        <end position="120"/>
    </location>
</feature>
<evidence type="ECO:0000256" key="2">
    <source>
        <dbReference type="ARBA" id="ARBA00022723"/>
    </source>
</evidence>
<dbReference type="InterPro" id="IPR036460">
    <property type="entry name" value="Cu_amine_oxidase_C_sf"/>
</dbReference>
<dbReference type="AlphaFoldDB" id="A0A0D6QWY4"/>
<dbReference type="InterPro" id="IPR015802">
    <property type="entry name" value="Cu_amine_oxidase_N3"/>
</dbReference>
<sequence>MFLRVERATMRRSTMVPRLLILSMSMLLFITAYSAVQKHPLDPLTRSEITRVRDLVLKSNLGFHKNLSFQYMGLELPEKDSVYKWKSGSSPPPPRQALVIARIPGETHEILVDLTSKNVVYDRVYHGFGYPILTSEEQVRASELPMEYPPFIQSIKNRGLEMDSVVCSTFSVGWFGEKEQGKRIINVQCFYRNGTDNIYARPIEGVTVVVDLDQEKVVGYSDRKKFPMPKAEGTDIKRSSQKPPFGPETNPISMEQPRGPSFRVRGNMVEWANWKFHIGFDIKSGPVISTADVYDENKGRFRSVLYRGFLSELYVPYMDPSEDWYYKTYFDNGEFGLGLNSFSLEPLNDCPRNAHYMHRFFAGADGKPIETRNALCIFERYAGDVSWRHTESAIPDLLIREVRPEVTLVVRMVATVGNYDYILDWEFKKSGAIRANAGLSGVLEYKATKYTNVEQVEQANEEIYGNLLSENLIGVFHDHFLTYYLDMDVDGTSNSFVKAMMKRKDVLKGQSPRKSYWAVEKEVAKKEDDAKVQFDLKKPADLLVVNPNHMTNVGHEVGYRLVPGSTAASLLSLDDYPQIRGAFTNNQVWVTPYNQREQWAGGLYMDQSRGDDTLAVWTERNRDIENRDIVLWYTLGLHHIPYQEDFPVMPTLSEGFELKPANYFERNPILKIQPIFRGMLPNCTKNV</sequence>
<dbReference type="PROSITE" id="PS01164">
    <property type="entry name" value="COPPER_AMINE_OXID_1"/>
    <property type="match status" value="1"/>
</dbReference>
<feature type="modified residue" description="2',4',5'-topaquinone" evidence="8">
    <location>
        <position position="419"/>
    </location>
</feature>
<dbReference type="InterPro" id="IPR015800">
    <property type="entry name" value="Cu_amine_oxidase_N2"/>
</dbReference>
<evidence type="ECO:0000256" key="6">
    <source>
        <dbReference type="ARBA" id="ARBA00023157"/>
    </source>
</evidence>
<protein>
    <recommendedName>
        <fullName evidence="9">Amine oxidase</fullName>
        <ecNumber evidence="9">1.4.3.-</ecNumber>
    </recommendedName>
</protein>
<dbReference type="Pfam" id="PF01179">
    <property type="entry name" value="Cu_amine_oxid"/>
    <property type="match status" value="1"/>
</dbReference>
<dbReference type="FunFam" id="3.10.450.40:FF:000012">
    <property type="entry name" value="Amine oxidase"/>
    <property type="match status" value="1"/>
</dbReference>
<evidence type="ECO:0000259" key="11">
    <source>
        <dbReference type="Pfam" id="PF01179"/>
    </source>
</evidence>
<evidence type="ECO:0000256" key="7">
    <source>
        <dbReference type="PIRSR" id="PIRSR600269-50"/>
    </source>
</evidence>
<dbReference type="GO" id="GO:0009308">
    <property type="term" value="P:amine metabolic process"/>
    <property type="evidence" value="ECO:0007669"/>
    <property type="project" value="UniProtKB-UniRule"/>
</dbReference>
<dbReference type="FunFam" id="3.10.450.40:FF:000005">
    <property type="entry name" value="Amine oxidase"/>
    <property type="match status" value="1"/>
</dbReference>
<proteinExistence type="inferred from homology"/>
<dbReference type="InterPro" id="IPR015798">
    <property type="entry name" value="Cu_amine_oxidase_C"/>
</dbReference>
<evidence type="ECO:0000256" key="5">
    <source>
        <dbReference type="ARBA" id="ARBA00023008"/>
    </source>
</evidence>
<dbReference type="SUPFAM" id="SSF54416">
    <property type="entry name" value="Amine oxidase N-terminal region"/>
    <property type="match status" value="2"/>
</dbReference>
<feature type="domain" description="Copper amine oxidase catalytic" evidence="11">
    <location>
        <begin position="253"/>
        <end position="669"/>
    </location>
</feature>
<keyword evidence="2 9" id="KW-0479">Metal-binding</keyword>
<comment type="PTM">
    <text evidence="8 9">Topaquinone (TPQ) is generated by copper-dependent autoxidation of a specific tyrosyl residue.</text>
</comment>
<dbReference type="EMBL" id="GCKF01043263">
    <property type="protein sequence ID" value="JAG94513.1"/>
    <property type="molecule type" value="Transcribed_RNA"/>
</dbReference>
<dbReference type="InterPro" id="IPR000269">
    <property type="entry name" value="Cu_amine_oxidase"/>
</dbReference>
<evidence type="ECO:0000313" key="14">
    <source>
        <dbReference type="EMBL" id="JAG94513.1"/>
    </source>
</evidence>
<feature type="domain" description="Copper amine oxidase N3-terminal" evidence="13">
    <location>
        <begin position="131"/>
        <end position="226"/>
    </location>
</feature>
<dbReference type="EC" id="1.4.3.-" evidence="9"/>
<dbReference type="InterPro" id="IPR049948">
    <property type="entry name" value="Cu_Am_ox_TPQ-bd"/>
</dbReference>
<dbReference type="Gene3D" id="2.70.98.20">
    <property type="entry name" value="Copper amine oxidase, catalytic domain"/>
    <property type="match status" value="1"/>
</dbReference>
<feature type="region of interest" description="Disordered" evidence="10">
    <location>
        <begin position="229"/>
        <end position="259"/>
    </location>
</feature>